<dbReference type="Pfam" id="PF13518">
    <property type="entry name" value="HTH_28"/>
    <property type="match status" value="1"/>
</dbReference>
<evidence type="ECO:0000259" key="1">
    <source>
        <dbReference type="Pfam" id="PF13518"/>
    </source>
</evidence>
<reference evidence="2" key="1">
    <citation type="submission" date="2013-08" db="EMBL/GenBank/DDBJ databases">
        <authorList>
            <person name="Mendez C."/>
            <person name="Richter M."/>
            <person name="Ferrer M."/>
            <person name="Sanchez J."/>
        </authorList>
    </citation>
    <scope>NUCLEOTIDE SEQUENCE</scope>
</reference>
<comment type="caution">
    <text evidence="2">The sequence shown here is derived from an EMBL/GenBank/DDBJ whole genome shotgun (WGS) entry which is preliminary data.</text>
</comment>
<proteinExistence type="predicted"/>
<organism evidence="2">
    <name type="scientific">mine drainage metagenome</name>
    <dbReference type="NCBI Taxonomy" id="410659"/>
    <lineage>
        <taxon>unclassified sequences</taxon>
        <taxon>metagenomes</taxon>
        <taxon>ecological metagenomes</taxon>
    </lineage>
</organism>
<dbReference type="InterPro" id="IPR055247">
    <property type="entry name" value="InsJ-like_HTH"/>
</dbReference>
<dbReference type="AlphaFoldDB" id="T0YD13"/>
<reference evidence="2" key="2">
    <citation type="journal article" date="2014" name="ISME J.">
        <title>Microbial stratification in low pH oxic and suboxic macroscopic growths along an acid mine drainage.</title>
        <authorList>
            <person name="Mendez-Garcia C."/>
            <person name="Mesa V."/>
            <person name="Sprenger R.R."/>
            <person name="Richter M."/>
            <person name="Diez M.S."/>
            <person name="Solano J."/>
            <person name="Bargiela R."/>
            <person name="Golyshina O.V."/>
            <person name="Manteca A."/>
            <person name="Ramos J.L."/>
            <person name="Gallego J.R."/>
            <person name="Llorente I."/>
            <person name="Martins Dos Santos V.A."/>
            <person name="Jensen O.N."/>
            <person name="Pelaez A.I."/>
            <person name="Sanchez J."/>
            <person name="Ferrer M."/>
        </authorList>
    </citation>
    <scope>NUCLEOTIDE SEQUENCE</scope>
</reference>
<feature type="domain" description="Insertion element IS150 protein InsJ-like helix-turn-helix" evidence="1">
    <location>
        <begin position="20"/>
        <end position="69"/>
    </location>
</feature>
<accession>T0YD13</accession>
<sequence>MEGGVWMEGNLTMSRKEVDRVGVMQQVAERRILQQEAAARLGISVRQVKRLRTRLRGEGPQGLVSRRRGWRPNNAFPQDLRQEILALVRSQGQVQSLL</sequence>
<dbReference type="InterPro" id="IPR009057">
    <property type="entry name" value="Homeodomain-like_sf"/>
</dbReference>
<evidence type="ECO:0000313" key="2">
    <source>
        <dbReference type="EMBL" id="EQD29657.1"/>
    </source>
</evidence>
<name>T0YD13_9ZZZZ</name>
<gene>
    <name evidence="2" type="ORF">B1B_18661</name>
</gene>
<dbReference type="SUPFAM" id="SSF46689">
    <property type="entry name" value="Homeodomain-like"/>
    <property type="match status" value="1"/>
</dbReference>
<dbReference type="EMBL" id="AUZY01012500">
    <property type="protein sequence ID" value="EQD29657.1"/>
    <property type="molecule type" value="Genomic_DNA"/>
</dbReference>
<protein>
    <submittedName>
        <fullName evidence="2">Transposase</fullName>
    </submittedName>
</protein>